<dbReference type="STRING" id="2017.SAMN05444320_104226"/>
<feature type="compositionally biased region" description="Polar residues" evidence="1">
    <location>
        <begin position="1"/>
        <end position="19"/>
    </location>
</feature>
<dbReference type="EMBL" id="FQVN01000004">
    <property type="protein sequence ID" value="SHF59853.1"/>
    <property type="molecule type" value="Genomic_DNA"/>
</dbReference>
<name>A0A1M5CYI1_STRHI</name>
<organism evidence="2 3">
    <name type="scientific">Streptoalloteichus hindustanus</name>
    <dbReference type="NCBI Taxonomy" id="2017"/>
    <lineage>
        <taxon>Bacteria</taxon>
        <taxon>Bacillati</taxon>
        <taxon>Actinomycetota</taxon>
        <taxon>Actinomycetes</taxon>
        <taxon>Pseudonocardiales</taxon>
        <taxon>Pseudonocardiaceae</taxon>
        <taxon>Streptoalloteichus</taxon>
    </lineage>
</organism>
<sequence>MNSPTPRTEITAPGRNTTVPRKEEGPMDHIETVTEDELPEFALLVDVPPAD</sequence>
<dbReference type="Proteomes" id="UP000184501">
    <property type="component" value="Unassembled WGS sequence"/>
</dbReference>
<evidence type="ECO:0000256" key="1">
    <source>
        <dbReference type="SAM" id="MobiDB-lite"/>
    </source>
</evidence>
<accession>A0A1M5CYI1</accession>
<evidence type="ECO:0000313" key="2">
    <source>
        <dbReference type="EMBL" id="SHF59853.1"/>
    </source>
</evidence>
<feature type="region of interest" description="Disordered" evidence="1">
    <location>
        <begin position="1"/>
        <end position="24"/>
    </location>
</feature>
<reference evidence="2 3" key="1">
    <citation type="submission" date="2016-11" db="EMBL/GenBank/DDBJ databases">
        <authorList>
            <person name="Jaros S."/>
            <person name="Januszkiewicz K."/>
            <person name="Wedrychowicz H."/>
        </authorList>
    </citation>
    <scope>NUCLEOTIDE SEQUENCE [LARGE SCALE GENOMIC DNA]</scope>
    <source>
        <strain evidence="2 3">DSM 44523</strain>
    </source>
</reference>
<evidence type="ECO:0000313" key="3">
    <source>
        <dbReference type="Proteomes" id="UP000184501"/>
    </source>
</evidence>
<proteinExistence type="predicted"/>
<gene>
    <name evidence="2" type="ORF">SAMN05444320_104226</name>
</gene>
<dbReference type="RefSeq" id="WP_159447733.1">
    <property type="nucleotide sequence ID" value="NZ_FQVN01000004.1"/>
</dbReference>
<keyword evidence="3" id="KW-1185">Reference proteome</keyword>
<protein>
    <submittedName>
        <fullName evidence="2">Uncharacterized protein</fullName>
    </submittedName>
</protein>
<dbReference type="AlphaFoldDB" id="A0A1M5CYI1"/>